<dbReference type="GO" id="GO:0004519">
    <property type="term" value="F:endonuclease activity"/>
    <property type="evidence" value="ECO:0007669"/>
    <property type="project" value="UniProtKB-KW"/>
</dbReference>
<reference evidence="3 4" key="1">
    <citation type="submission" date="2016-10" db="EMBL/GenBank/DDBJ databases">
        <authorList>
            <person name="de Groot N.N."/>
        </authorList>
    </citation>
    <scope>NUCLEOTIDE SEQUENCE [LARGE SCALE GENOMIC DNA]</scope>
    <source>
        <strain evidence="3 4">DSM 13760</strain>
    </source>
</reference>
<dbReference type="OrthoDB" id="9807770at2"/>
<evidence type="ECO:0000256" key="1">
    <source>
        <dbReference type="ARBA" id="ARBA00007435"/>
    </source>
</evidence>
<protein>
    <submittedName>
        <fullName evidence="3">Putative endonuclease</fullName>
    </submittedName>
</protein>
<sequence length="114" mass="13443">MEKKSSFFYVLFCQDGTYYGGYTTDIVRREKEHNDGVGAKYTKPQYRRPLKMIYAEEFVTRSEATKAEYAFKKQPKFKKQQFLAQQGIAFPPDMHKKCVIKTLSEKGETKQYDQ</sequence>
<organism evidence="3 4">
    <name type="scientific">Isobaculum melis</name>
    <dbReference type="NCBI Taxonomy" id="142588"/>
    <lineage>
        <taxon>Bacteria</taxon>
        <taxon>Bacillati</taxon>
        <taxon>Bacillota</taxon>
        <taxon>Bacilli</taxon>
        <taxon>Lactobacillales</taxon>
        <taxon>Carnobacteriaceae</taxon>
        <taxon>Isobaculum</taxon>
    </lineage>
</organism>
<gene>
    <name evidence="3" type="ORF">SAMN04488559_10866</name>
</gene>
<dbReference type="AlphaFoldDB" id="A0A1H9SNY3"/>
<dbReference type="InterPro" id="IPR050190">
    <property type="entry name" value="UPF0213_domain"/>
</dbReference>
<dbReference type="PANTHER" id="PTHR34477">
    <property type="entry name" value="UPF0213 PROTEIN YHBQ"/>
    <property type="match status" value="1"/>
</dbReference>
<dbReference type="InterPro" id="IPR000305">
    <property type="entry name" value="GIY-YIG_endonuc"/>
</dbReference>
<name>A0A1H9SNY3_9LACT</name>
<accession>A0A1H9SNY3</accession>
<dbReference type="Gene3D" id="3.40.1440.10">
    <property type="entry name" value="GIY-YIG endonuclease"/>
    <property type="match status" value="1"/>
</dbReference>
<dbReference type="EMBL" id="FOHA01000008">
    <property type="protein sequence ID" value="SER86712.1"/>
    <property type="molecule type" value="Genomic_DNA"/>
</dbReference>
<dbReference type="InterPro" id="IPR035901">
    <property type="entry name" value="GIY-YIG_endonuc_sf"/>
</dbReference>
<evidence type="ECO:0000259" key="2">
    <source>
        <dbReference type="PROSITE" id="PS50164"/>
    </source>
</evidence>
<dbReference type="PANTHER" id="PTHR34477:SF1">
    <property type="entry name" value="UPF0213 PROTEIN YHBQ"/>
    <property type="match status" value="1"/>
</dbReference>
<dbReference type="PROSITE" id="PS50164">
    <property type="entry name" value="GIY_YIG"/>
    <property type="match status" value="1"/>
</dbReference>
<dbReference type="SUPFAM" id="SSF82771">
    <property type="entry name" value="GIY-YIG endonuclease"/>
    <property type="match status" value="1"/>
</dbReference>
<dbReference type="RefSeq" id="WP_092652046.1">
    <property type="nucleotide sequence ID" value="NZ_FOHA01000008.1"/>
</dbReference>
<proteinExistence type="inferred from homology"/>
<evidence type="ECO:0000313" key="4">
    <source>
        <dbReference type="Proteomes" id="UP000198948"/>
    </source>
</evidence>
<dbReference type="CDD" id="cd10456">
    <property type="entry name" value="GIY-YIG_UPF0213"/>
    <property type="match status" value="1"/>
</dbReference>
<keyword evidence="3" id="KW-0378">Hydrolase</keyword>
<evidence type="ECO:0000313" key="3">
    <source>
        <dbReference type="EMBL" id="SER86712.1"/>
    </source>
</evidence>
<dbReference type="Pfam" id="PF01541">
    <property type="entry name" value="GIY-YIG"/>
    <property type="match status" value="1"/>
</dbReference>
<keyword evidence="3" id="KW-0540">Nuclease</keyword>
<keyword evidence="4" id="KW-1185">Reference proteome</keyword>
<feature type="domain" description="GIY-YIG" evidence="2">
    <location>
        <begin position="4"/>
        <end position="81"/>
    </location>
</feature>
<dbReference type="STRING" id="142588.SAMN04488559_10866"/>
<comment type="similarity">
    <text evidence="1">Belongs to the UPF0213 family.</text>
</comment>
<keyword evidence="3" id="KW-0255">Endonuclease</keyword>
<dbReference type="Proteomes" id="UP000198948">
    <property type="component" value="Unassembled WGS sequence"/>
</dbReference>